<dbReference type="PANTHER" id="PTHR30055:SF234">
    <property type="entry name" value="HTH-TYPE TRANSCRIPTIONAL REGULATOR BETI"/>
    <property type="match status" value="1"/>
</dbReference>
<feature type="DNA-binding region" description="H-T-H motif" evidence="5">
    <location>
        <begin position="34"/>
        <end position="53"/>
    </location>
</feature>
<accession>A0ABW4L453</accession>
<dbReference type="RefSeq" id="WP_388006430.1">
    <property type="nucleotide sequence ID" value="NZ_JBHUEE010000005.1"/>
</dbReference>
<keyword evidence="4" id="KW-0804">Transcription</keyword>
<dbReference type="InterPro" id="IPR001647">
    <property type="entry name" value="HTH_TetR"/>
</dbReference>
<evidence type="ECO:0000256" key="3">
    <source>
        <dbReference type="ARBA" id="ARBA00023125"/>
    </source>
</evidence>
<dbReference type="PRINTS" id="PR00455">
    <property type="entry name" value="HTHTETR"/>
</dbReference>
<proteinExistence type="predicted"/>
<dbReference type="InterPro" id="IPR039538">
    <property type="entry name" value="BetI_C"/>
</dbReference>
<comment type="caution">
    <text evidence="7">The sequence shown here is derived from an EMBL/GenBank/DDBJ whole genome shotgun (WGS) entry which is preliminary data.</text>
</comment>
<dbReference type="EMBL" id="JBHUEE010000005">
    <property type="protein sequence ID" value="MFD1718338.1"/>
    <property type="molecule type" value="Genomic_DNA"/>
</dbReference>
<keyword evidence="8" id="KW-1185">Reference proteome</keyword>
<sequence>MADDRRAKQQARTRQDLLDAAGRVFGASGFDRASVDAIAREAGYTKGAVYANFANKEELFLAMVDRRMELQRDAPHLRPDAEAGASGAPEDSEDLTRFLQNAFDLDWALLAMETLLYAVRHAPELTRHLADRYRQLDHATSAALQQTGAARGEDLEDLDDLAVAHSALGEGLMLRRLIDPEAFPPERLGRIFSMVFGDDDQKDDQKPEPPGG</sequence>
<dbReference type="PROSITE" id="PS50977">
    <property type="entry name" value="HTH_TETR_2"/>
    <property type="match status" value="1"/>
</dbReference>
<name>A0ABW4L453_9MICO</name>
<dbReference type="Pfam" id="PF00440">
    <property type="entry name" value="TetR_N"/>
    <property type="match status" value="1"/>
</dbReference>
<gene>
    <name evidence="7" type="ORF">ACFSE6_10865</name>
</gene>
<evidence type="ECO:0000256" key="2">
    <source>
        <dbReference type="ARBA" id="ARBA00023015"/>
    </source>
</evidence>
<evidence type="ECO:0000256" key="4">
    <source>
        <dbReference type="ARBA" id="ARBA00023163"/>
    </source>
</evidence>
<dbReference type="SUPFAM" id="SSF46689">
    <property type="entry name" value="Homeodomain-like"/>
    <property type="match status" value="1"/>
</dbReference>
<evidence type="ECO:0000256" key="5">
    <source>
        <dbReference type="PROSITE-ProRule" id="PRU00335"/>
    </source>
</evidence>
<protein>
    <submittedName>
        <fullName evidence="7">TetR/AcrR family transcriptional regulator</fullName>
    </submittedName>
</protein>
<evidence type="ECO:0000313" key="7">
    <source>
        <dbReference type="EMBL" id="MFD1718338.1"/>
    </source>
</evidence>
<keyword evidence="2" id="KW-0805">Transcription regulation</keyword>
<keyword evidence="3 5" id="KW-0238">DNA-binding</keyword>
<dbReference type="PANTHER" id="PTHR30055">
    <property type="entry name" value="HTH-TYPE TRANSCRIPTIONAL REGULATOR RUTR"/>
    <property type="match status" value="1"/>
</dbReference>
<dbReference type="Pfam" id="PF13977">
    <property type="entry name" value="TetR_C_6"/>
    <property type="match status" value="1"/>
</dbReference>
<reference evidence="8" key="1">
    <citation type="journal article" date="2019" name="Int. J. Syst. Evol. Microbiol.">
        <title>The Global Catalogue of Microorganisms (GCM) 10K type strain sequencing project: providing services to taxonomists for standard genome sequencing and annotation.</title>
        <authorList>
            <consortium name="The Broad Institute Genomics Platform"/>
            <consortium name="The Broad Institute Genome Sequencing Center for Infectious Disease"/>
            <person name="Wu L."/>
            <person name="Ma J."/>
        </authorList>
    </citation>
    <scope>NUCLEOTIDE SEQUENCE [LARGE SCALE GENOMIC DNA]</scope>
    <source>
        <strain evidence="8">JCM 17130</strain>
    </source>
</reference>
<evidence type="ECO:0000256" key="1">
    <source>
        <dbReference type="ARBA" id="ARBA00022491"/>
    </source>
</evidence>
<dbReference type="Gene3D" id="1.10.357.10">
    <property type="entry name" value="Tetracycline Repressor, domain 2"/>
    <property type="match status" value="1"/>
</dbReference>
<evidence type="ECO:0000313" key="8">
    <source>
        <dbReference type="Proteomes" id="UP001597277"/>
    </source>
</evidence>
<dbReference type="InterPro" id="IPR050109">
    <property type="entry name" value="HTH-type_TetR-like_transc_reg"/>
</dbReference>
<dbReference type="InterPro" id="IPR036271">
    <property type="entry name" value="Tet_transcr_reg_TetR-rel_C_sf"/>
</dbReference>
<keyword evidence="1" id="KW-0678">Repressor</keyword>
<evidence type="ECO:0000259" key="6">
    <source>
        <dbReference type="PROSITE" id="PS50977"/>
    </source>
</evidence>
<dbReference type="SUPFAM" id="SSF48498">
    <property type="entry name" value="Tetracyclin repressor-like, C-terminal domain"/>
    <property type="match status" value="1"/>
</dbReference>
<feature type="domain" description="HTH tetR-type" evidence="6">
    <location>
        <begin position="11"/>
        <end position="71"/>
    </location>
</feature>
<dbReference type="Proteomes" id="UP001597277">
    <property type="component" value="Unassembled WGS sequence"/>
</dbReference>
<dbReference type="InterPro" id="IPR009057">
    <property type="entry name" value="Homeodomain-like_sf"/>
</dbReference>
<organism evidence="7 8">
    <name type="scientific">Georgenia deserti</name>
    <dbReference type="NCBI Taxonomy" id="2093781"/>
    <lineage>
        <taxon>Bacteria</taxon>
        <taxon>Bacillati</taxon>
        <taxon>Actinomycetota</taxon>
        <taxon>Actinomycetes</taxon>
        <taxon>Micrococcales</taxon>
        <taxon>Bogoriellaceae</taxon>
        <taxon>Georgenia</taxon>
    </lineage>
</organism>